<reference evidence="3 4" key="1">
    <citation type="submission" date="2019-02" db="EMBL/GenBank/DDBJ databases">
        <authorList>
            <consortium name="Pathogen Informatics"/>
        </authorList>
    </citation>
    <scope>NUCLEOTIDE SEQUENCE [LARGE SCALE GENOMIC DNA]</scope>
    <source>
        <strain evidence="3 4">3012STDY7103891</strain>
    </source>
</reference>
<dbReference type="GO" id="GO:0003676">
    <property type="term" value="F:nucleic acid binding"/>
    <property type="evidence" value="ECO:0007669"/>
    <property type="project" value="InterPro"/>
</dbReference>
<accession>A0A449II10</accession>
<dbReference type="Pfam" id="PF09299">
    <property type="entry name" value="Mu-transpos_C"/>
    <property type="match status" value="1"/>
</dbReference>
<dbReference type="Proteomes" id="UP000330809">
    <property type="component" value="Unassembled WGS sequence"/>
</dbReference>
<feature type="region of interest" description="Disordered" evidence="1">
    <location>
        <begin position="593"/>
        <end position="643"/>
    </location>
</feature>
<dbReference type="Gene3D" id="3.30.420.10">
    <property type="entry name" value="Ribonuclease H-like superfamily/Ribonuclease H"/>
    <property type="match status" value="1"/>
</dbReference>
<organism evidence="3 4">
    <name type="scientific">Pseudomonas fragi</name>
    <dbReference type="NCBI Taxonomy" id="296"/>
    <lineage>
        <taxon>Bacteria</taxon>
        <taxon>Pseudomonadati</taxon>
        <taxon>Pseudomonadota</taxon>
        <taxon>Gammaproteobacteria</taxon>
        <taxon>Pseudomonadales</taxon>
        <taxon>Pseudomonadaceae</taxon>
        <taxon>Pseudomonas</taxon>
    </lineage>
</organism>
<sequence length="643" mass="72689">MNPSLEAGQAVIWQGTCYVIKAIKPLLGDIVLEAKGGVERSVDTRAFYNQVASGEIALPGRKVEATKRSWSKTEQDEADFRQKLIELLVSLEAQSLDDQTCNGRVDAFCLLHQHKRPSNKTIQNYRRKFKCHGFEGLIPNFSHRGGSGWAKKSGAKEVAERVLIQTFMKDDKVNLSSVTMMINQELRDLCQDSGTQEQIDRKTISRLLQKLPSSLVKEGRLDPRTFNLWNRQAIRRYDVKQPFERVEIDAKTLDVYCCDEFGNRYTELTMYAMVCAHASYPIAVYVSGGKPSEYTLLKVFEFFLSPKDQAFKDRFGIVTDWVQPCGISTVVLDNASENFSDLSLGIVRRLGIQIEFARIARGDDKPHVESFFKASDDGVFTKMPGAKQSQDKRIKNRHAKAEAEACYSIEEIYRHIVRFVADVYIHRPNQKLGFRYGKPMTPKMAMDEALSNFLPVPPPSLDQLKKLLLEVNRDTRQLQHYGVDFEGFQFHSQAMAALARERAISSIDILFNPEDCTAIFAVHPDDGSLIRLHNKTVGIPEVSFAVAKMLKKAYSGGNAEMNGHDYQRVYARMLAQFTADSQRRPKIKANNKALREREKVAEKAEIAGQLEKYTPQPADASVSPKADDSGEDDFEPAPRRPQP</sequence>
<feature type="compositionally biased region" description="Basic and acidic residues" evidence="1">
    <location>
        <begin position="593"/>
        <end position="605"/>
    </location>
</feature>
<protein>
    <submittedName>
        <fullName evidence="3">Transposase</fullName>
    </submittedName>
</protein>
<dbReference type="AlphaFoldDB" id="A0A449II10"/>
<evidence type="ECO:0000313" key="3">
    <source>
        <dbReference type="EMBL" id="VFB18960.1"/>
    </source>
</evidence>
<evidence type="ECO:0000313" key="4">
    <source>
        <dbReference type="Proteomes" id="UP000330809"/>
    </source>
</evidence>
<proteinExistence type="predicted"/>
<dbReference type="InterPro" id="IPR036397">
    <property type="entry name" value="RNaseH_sf"/>
</dbReference>
<dbReference type="RefSeq" id="WP_133144145.1">
    <property type="nucleotide sequence ID" value="NZ_CAACYJ010000024.1"/>
</dbReference>
<evidence type="ECO:0000259" key="2">
    <source>
        <dbReference type="Pfam" id="PF09299"/>
    </source>
</evidence>
<feature type="domain" description="Transposase-like Mu C-terminal" evidence="2">
    <location>
        <begin position="473"/>
        <end position="529"/>
    </location>
</feature>
<gene>
    <name evidence="3" type="ORF">NCTC10754_01529</name>
</gene>
<dbReference type="EMBL" id="CAACYJ010000024">
    <property type="protein sequence ID" value="VFB18960.1"/>
    <property type="molecule type" value="Genomic_DNA"/>
</dbReference>
<name>A0A449II10_PSEFR</name>
<evidence type="ECO:0000256" key="1">
    <source>
        <dbReference type="SAM" id="MobiDB-lite"/>
    </source>
</evidence>
<dbReference type="InterPro" id="IPR015378">
    <property type="entry name" value="Transposase-like_Mu_C"/>
</dbReference>